<dbReference type="OrthoDB" id="266540at2759"/>
<feature type="transmembrane region" description="Helical" evidence="2">
    <location>
        <begin position="49"/>
        <end position="75"/>
    </location>
</feature>
<protein>
    <submittedName>
        <fullName evidence="3">Uncharacterized protein</fullName>
    </submittedName>
</protein>
<dbReference type="VEuPathDB" id="TriTrypDB:LPAL13_040007800"/>
<evidence type="ECO:0000256" key="1">
    <source>
        <dbReference type="SAM" id="MobiDB-lite"/>
    </source>
</evidence>
<dbReference type="Proteomes" id="UP000063063">
    <property type="component" value="Chromosome 4"/>
</dbReference>
<gene>
    <name evidence="3" type="ORF">LPMP_040200</name>
</gene>
<feature type="compositionally biased region" description="Polar residues" evidence="1">
    <location>
        <begin position="146"/>
        <end position="157"/>
    </location>
</feature>
<dbReference type="KEGG" id="lpan:LPMP_040200"/>
<keyword evidence="2" id="KW-0812">Transmembrane</keyword>
<keyword evidence="2" id="KW-1133">Transmembrane helix</keyword>
<dbReference type="AlphaFoldDB" id="A0A088RH95"/>
<dbReference type="EMBL" id="CP009373">
    <property type="protein sequence ID" value="AIN95347.1"/>
    <property type="molecule type" value="Genomic_DNA"/>
</dbReference>
<accession>A0A088RH95</accession>
<evidence type="ECO:0000313" key="3">
    <source>
        <dbReference type="EMBL" id="AIN95347.1"/>
    </source>
</evidence>
<evidence type="ECO:0000256" key="2">
    <source>
        <dbReference type="SAM" id="Phobius"/>
    </source>
</evidence>
<keyword evidence="2" id="KW-0472">Membrane</keyword>
<keyword evidence="4" id="KW-1185">Reference proteome</keyword>
<dbReference type="eggNOG" id="ENOG502SHDN">
    <property type="taxonomic scope" value="Eukaryota"/>
</dbReference>
<organism evidence="3 4">
    <name type="scientific">Leishmania panamensis</name>
    <dbReference type="NCBI Taxonomy" id="5679"/>
    <lineage>
        <taxon>Eukaryota</taxon>
        <taxon>Discoba</taxon>
        <taxon>Euglenozoa</taxon>
        <taxon>Kinetoplastea</taxon>
        <taxon>Metakinetoplastina</taxon>
        <taxon>Trypanosomatida</taxon>
        <taxon>Trypanosomatidae</taxon>
        <taxon>Leishmaniinae</taxon>
        <taxon>Leishmania</taxon>
        <taxon>Leishmania guyanensis species complex</taxon>
    </lineage>
</organism>
<dbReference type="VEuPathDB" id="TriTrypDB:LPMP_040200"/>
<feature type="compositionally biased region" description="Polar residues" evidence="1">
    <location>
        <begin position="120"/>
        <end position="139"/>
    </location>
</feature>
<reference evidence="3 4" key="1">
    <citation type="journal article" date="2015" name="Sci. Rep.">
        <title>The genome of Leishmania panamensis: insights into genomics of the L. (Viannia) subgenus.</title>
        <authorList>
            <person name="Llanes A."/>
            <person name="Restrepo C.M."/>
            <person name="Vecchio G.D."/>
            <person name="Anguizola F.J."/>
            <person name="Lleonart R."/>
        </authorList>
    </citation>
    <scope>NUCLEOTIDE SEQUENCE [LARGE SCALE GENOMIC DNA]</scope>
    <source>
        <strain evidence="3 4">MHOM/PA/94/PSC-1</strain>
    </source>
</reference>
<sequence length="260" mass="27950">MEALTNVAFAGYAYYSAAGDGFVYALRSKDSSATGSPVILVDPTAKAAHFFPCLFLVAGGTLMVSLLAFVVVAFCCQRKVAKLEETYWTLQHTFADVNDTLVREVSRRTSAAAATSSASLKQRCTSKSNSQRVAGSQSPSPMPQHRGSTASMTSIRQPQHIREQPPAAPVFPATPSPYGMNPNPPYLQPMNVSPMTMHNFSYNDNCVQAALFPPQALPVPLSPSQHHTRTLGGFVAPQSTCLTPDQPLRRRASKVSFVGA</sequence>
<name>A0A088RH95_LEIPA</name>
<dbReference type="GeneID" id="22571979"/>
<feature type="region of interest" description="Disordered" evidence="1">
    <location>
        <begin position="112"/>
        <end position="174"/>
    </location>
</feature>
<proteinExistence type="predicted"/>
<evidence type="ECO:0000313" key="4">
    <source>
        <dbReference type="Proteomes" id="UP000063063"/>
    </source>
</evidence>
<dbReference type="RefSeq" id="XP_010703669.1">
    <property type="nucleotide sequence ID" value="XM_010705367.1"/>
</dbReference>